<accession>A0ABQ5EAP3</accession>
<reference evidence="2" key="2">
    <citation type="submission" date="2022-01" db="EMBL/GenBank/DDBJ databases">
        <authorList>
            <person name="Yamashiro T."/>
            <person name="Shiraishi A."/>
            <person name="Satake H."/>
            <person name="Nakayama K."/>
        </authorList>
    </citation>
    <scope>NUCLEOTIDE SEQUENCE</scope>
</reference>
<feature type="transmembrane region" description="Helical" evidence="1">
    <location>
        <begin position="221"/>
        <end position="242"/>
    </location>
</feature>
<keyword evidence="1" id="KW-0472">Membrane</keyword>
<gene>
    <name evidence="2" type="ORF">Tco_0974130</name>
</gene>
<keyword evidence="1" id="KW-1133">Transmembrane helix</keyword>
<evidence type="ECO:0000256" key="1">
    <source>
        <dbReference type="SAM" id="Phobius"/>
    </source>
</evidence>
<protein>
    <submittedName>
        <fullName evidence="2">Uncharacterized protein</fullName>
    </submittedName>
</protein>
<feature type="transmembrane region" description="Helical" evidence="1">
    <location>
        <begin position="51"/>
        <end position="71"/>
    </location>
</feature>
<reference evidence="2" key="1">
    <citation type="journal article" date="2022" name="Int. J. Mol. Sci.">
        <title>Draft Genome of Tanacetum Coccineum: Genomic Comparison of Closely Related Tanacetum-Family Plants.</title>
        <authorList>
            <person name="Yamashiro T."/>
            <person name="Shiraishi A."/>
            <person name="Nakayama K."/>
            <person name="Satake H."/>
        </authorList>
    </citation>
    <scope>NUCLEOTIDE SEQUENCE</scope>
</reference>
<keyword evidence="3" id="KW-1185">Reference proteome</keyword>
<evidence type="ECO:0000313" key="2">
    <source>
        <dbReference type="EMBL" id="GJT47973.1"/>
    </source>
</evidence>
<proteinExistence type="predicted"/>
<organism evidence="2 3">
    <name type="scientific">Tanacetum coccineum</name>
    <dbReference type="NCBI Taxonomy" id="301880"/>
    <lineage>
        <taxon>Eukaryota</taxon>
        <taxon>Viridiplantae</taxon>
        <taxon>Streptophyta</taxon>
        <taxon>Embryophyta</taxon>
        <taxon>Tracheophyta</taxon>
        <taxon>Spermatophyta</taxon>
        <taxon>Magnoliopsida</taxon>
        <taxon>eudicotyledons</taxon>
        <taxon>Gunneridae</taxon>
        <taxon>Pentapetalae</taxon>
        <taxon>asterids</taxon>
        <taxon>campanulids</taxon>
        <taxon>Asterales</taxon>
        <taxon>Asteraceae</taxon>
        <taxon>Asteroideae</taxon>
        <taxon>Anthemideae</taxon>
        <taxon>Anthemidinae</taxon>
        <taxon>Tanacetum</taxon>
    </lineage>
</organism>
<evidence type="ECO:0000313" key="3">
    <source>
        <dbReference type="Proteomes" id="UP001151760"/>
    </source>
</evidence>
<feature type="transmembrane region" description="Helical" evidence="1">
    <location>
        <begin position="262"/>
        <end position="280"/>
    </location>
</feature>
<comment type="caution">
    <text evidence="2">The sequence shown here is derived from an EMBL/GenBank/DDBJ whole genome shotgun (WGS) entry which is preliminary data.</text>
</comment>
<dbReference type="Proteomes" id="UP001151760">
    <property type="component" value="Unassembled WGS sequence"/>
</dbReference>
<sequence>MTASFGWSGEYVDIASFSFGGSELVRGASSSHDHSISLERLPHQRLFHHPLVEIISLSFPIFCFAYVVLLCSGVNASWSNAFVDHTIILAVKDVCLPTSTLDKSFDLVRSFDLVQSFDLVWSFDIVWSFDLVQSFDLVRSFDLPMHARVAQDVVEDTLAQCTDGLGLMKNEDHQVLRNEQKLEEDASDCIRVDDDGVEFSPEGGDYFPIMGDETKKDKCSIFLLLFIICIVLMLMDRASYGANIEPNKAGSEEVVDLDPDQLPTLAFVVLVSSIIPISNLSHKTFANTLVSNVSEFNKTTKK</sequence>
<dbReference type="EMBL" id="BQNB010016113">
    <property type="protein sequence ID" value="GJT47973.1"/>
    <property type="molecule type" value="Genomic_DNA"/>
</dbReference>
<keyword evidence="1" id="KW-0812">Transmembrane</keyword>
<name>A0ABQ5EAP3_9ASTR</name>